<organism evidence="3 4">
    <name type="scientific">Kangiella sediminilitoris</name>
    <dbReference type="NCBI Taxonomy" id="1144748"/>
    <lineage>
        <taxon>Bacteria</taxon>
        <taxon>Pseudomonadati</taxon>
        <taxon>Pseudomonadota</taxon>
        <taxon>Gammaproteobacteria</taxon>
        <taxon>Kangiellales</taxon>
        <taxon>Kangiellaceae</taxon>
        <taxon>Kangiella</taxon>
    </lineage>
</organism>
<evidence type="ECO:0000256" key="2">
    <source>
        <dbReference type="SAM" id="Coils"/>
    </source>
</evidence>
<dbReference type="InterPro" id="IPR007236">
    <property type="entry name" value="SlyX"/>
</dbReference>
<sequence length="75" mass="8721">MSTLESLQHQIDELQTKLAFQDDTIDQLNRIVTKQDEIIRLMQSKFSLIGDKIQDIEANLPNKPFNPNDEVPPHY</sequence>
<gene>
    <name evidence="1" type="primary">slyX</name>
    <name evidence="3" type="ORF">KS2013_709</name>
</gene>
<evidence type="ECO:0000313" key="4">
    <source>
        <dbReference type="Proteomes" id="UP000094147"/>
    </source>
</evidence>
<comment type="similarity">
    <text evidence="1">Belongs to the SlyX family.</text>
</comment>
<dbReference type="STRING" id="1144748.KS2013_709"/>
<protein>
    <recommendedName>
        <fullName evidence="1">Protein SlyX homolog</fullName>
    </recommendedName>
</protein>
<proteinExistence type="inferred from homology"/>
<dbReference type="Proteomes" id="UP000094147">
    <property type="component" value="Chromosome"/>
</dbReference>
<keyword evidence="2" id="KW-0175">Coiled coil</keyword>
<feature type="coiled-coil region" evidence="2">
    <location>
        <begin position="4"/>
        <end position="31"/>
    </location>
</feature>
<reference evidence="4" key="1">
    <citation type="submission" date="2015-08" db="EMBL/GenBank/DDBJ databases">
        <authorList>
            <person name="Kim K.M."/>
        </authorList>
    </citation>
    <scope>NUCLEOTIDE SEQUENCE [LARGE SCALE GENOMIC DNA]</scope>
    <source>
        <strain evidence="4">KCTC 23892</strain>
    </source>
</reference>
<dbReference type="Pfam" id="PF04102">
    <property type="entry name" value="SlyX"/>
    <property type="match status" value="1"/>
</dbReference>
<dbReference type="RefSeq" id="WP_068989853.1">
    <property type="nucleotide sequence ID" value="NZ_CP012418.1"/>
</dbReference>
<evidence type="ECO:0000313" key="3">
    <source>
        <dbReference type="EMBL" id="AOE49433.1"/>
    </source>
</evidence>
<dbReference type="PANTHER" id="PTHR36508:SF1">
    <property type="entry name" value="PROTEIN SLYX"/>
    <property type="match status" value="1"/>
</dbReference>
<dbReference type="Gene3D" id="1.20.5.300">
    <property type="match status" value="1"/>
</dbReference>
<dbReference type="AlphaFoldDB" id="A0A1B3B9F3"/>
<dbReference type="KEGG" id="ksd:KS2013_709"/>
<evidence type="ECO:0000256" key="1">
    <source>
        <dbReference type="HAMAP-Rule" id="MF_00715"/>
    </source>
</evidence>
<dbReference type="OrthoDB" id="5771733at2"/>
<dbReference type="HAMAP" id="MF_00715">
    <property type="entry name" value="SlyX"/>
    <property type="match status" value="1"/>
</dbReference>
<accession>A0A1B3B9F3</accession>
<keyword evidence="4" id="KW-1185">Reference proteome</keyword>
<dbReference type="EMBL" id="CP012418">
    <property type="protein sequence ID" value="AOE49433.1"/>
    <property type="molecule type" value="Genomic_DNA"/>
</dbReference>
<name>A0A1B3B9F3_9GAMM</name>
<dbReference type="PANTHER" id="PTHR36508">
    <property type="entry name" value="PROTEIN SLYX"/>
    <property type="match status" value="1"/>
</dbReference>